<accession>A0A151M506</accession>
<organism evidence="1 2">
    <name type="scientific">Alligator mississippiensis</name>
    <name type="common">American alligator</name>
    <dbReference type="NCBI Taxonomy" id="8496"/>
    <lineage>
        <taxon>Eukaryota</taxon>
        <taxon>Metazoa</taxon>
        <taxon>Chordata</taxon>
        <taxon>Craniata</taxon>
        <taxon>Vertebrata</taxon>
        <taxon>Euteleostomi</taxon>
        <taxon>Archelosauria</taxon>
        <taxon>Archosauria</taxon>
        <taxon>Crocodylia</taxon>
        <taxon>Alligatoridae</taxon>
        <taxon>Alligatorinae</taxon>
        <taxon>Alligator</taxon>
    </lineage>
</organism>
<comment type="caution">
    <text evidence="1">The sequence shown here is derived from an EMBL/GenBank/DDBJ whole genome shotgun (WGS) entry which is preliminary data.</text>
</comment>
<name>A0A151M506_ALLMI</name>
<sequence length="76" mass="8778">MRQEEVIAHLAIVATEWKEQTLDWRALVGWNWKTEVTAGFQMVYCQNVSLLQFLSSICLSHQLDQESMPDSCKFGT</sequence>
<reference evidence="1 2" key="1">
    <citation type="journal article" date="2012" name="Genome Biol.">
        <title>Sequencing three crocodilian genomes to illuminate the evolution of archosaurs and amniotes.</title>
        <authorList>
            <person name="St John J.A."/>
            <person name="Braun E.L."/>
            <person name="Isberg S.R."/>
            <person name="Miles L.G."/>
            <person name="Chong A.Y."/>
            <person name="Gongora J."/>
            <person name="Dalzell P."/>
            <person name="Moran C."/>
            <person name="Bed'hom B."/>
            <person name="Abzhanov A."/>
            <person name="Burgess S.C."/>
            <person name="Cooksey A.M."/>
            <person name="Castoe T.A."/>
            <person name="Crawford N.G."/>
            <person name="Densmore L.D."/>
            <person name="Drew J.C."/>
            <person name="Edwards S.V."/>
            <person name="Faircloth B.C."/>
            <person name="Fujita M.K."/>
            <person name="Greenwold M.J."/>
            <person name="Hoffmann F.G."/>
            <person name="Howard J.M."/>
            <person name="Iguchi T."/>
            <person name="Janes D.E."/>
            <person name="Khan S.Y."/>
            <person name="Kohno S."/>
            <person name="de Koning A.J."/>
            <person name="Lance S.L."/>
            <person name="McCarthy F.M."/>
            <person name="McCormack J.E."/>
            <person name="Merchant M.E."/>
            <person name="Peterson D.G."/>
            <person name="Pollock D.D."/>
            <person name="Pourmand N."/>
            <person name="Raney B.J."/>
            <person name="Roessler K.A."/>
            <person name="Sanford J.R."/>
            <person name="Sawyer R.H."/>
            <person name="Schmidt C.J."/>
            <person name="Triplett E.W."/>
            <person name="Tuberville T.D."/>
            <person name="Venegas-Anaya M."/>
            <person name="Howard J.T."/>
            <person name="Jarvis E.D."/>
            <person name="Guillette L.J.Jr."/>
            <person name="Glenn T.C."/>
            <person name="Green R.E."/>
            <person name="Ray D.A."/>
        </authorList>
    </citation>
    <scope>NUCLEOTIDE SEQUENCE [LARGE SCALE GENOMIC DNA]</scope>
    <source>
        <strain evidence="1">KSC_2009_1</strain>
    </source>
</reference>
<proteinExistence type="predicted"/>
<evidence type="ECO:0000313" key="1">
    <source>
        <dbReference type="EMBL" id="KYO19603.1"/>
    </source>
</evidence>
<protein>
    <submittedName>
        <fullName evidence="1">Uncharacterized protein</fullName>
    </submittedName>
</protein>
<dbReference type="EMBL" id="AKHW03006584">
    <property type="protein sequence ID" value="KYO19603.1"/>
    <property type="molecule type" value="Genomic_DNA"/>
</dbReference>
<keyword evidence="2" id="KW-1185">Reference proteome</keyword>
<evidence type="ECO:0000313" key="2">
    <source>
        <dbReference type="Proteomes" id="UP000050525"/>
    </source>
</evidence>
<dbReference type="AlphaFoldDB" id="A0A151M506"/>
<gene>
    <name evidence="1" type="ORF">Y1Q_0007522</name>
</gene>
<dbReference type="Proteomes" id="UP000050525">
    <property type="component" value="Unassembled WGS sequence"/>
</dbReference>